<reference evidence="4" key="2">
    <citation type="submission" date="2019-09" db="UniProtKB">
        <authorList>
            <consortium name="WormBaseParasite"/>
        </authorList>
    </citation>
    <scope>IDENTIFICATION</scope>
</reference>
<feature type="compositionally biased region" description="Polar residues" evidence="1">
    <location>
        <begin position="60"/>
        <end position="73"/>
    </location>
</feature>
<proteinExistence type="predicted"/>
<dbReference type="Proteomes" id="UP000050761">
    <property type="component" value="Unassembled WGS sequence"/>
</dbReference>
<keyword evidence="3" id="KW-1185">Reference proteome</keyword>
<dbReference type="WBParaSite" id="HPBE_0000736301-mRNA-1">
    <property type="protein sequence ID" value="HPBE_0000736301-mRNA-1"/>
    <property type="gene ID" value="HPBE_0000736301"/>
</dbReference>
<accession>A0A3P7Z3B1</accession>
<sequence length="83" mass="9107">MFLQLDGCETNKAALLKSCRVRGELACFVAFIVLPNDKSARRPGPQHNDSEHTNDPDVDNQINKSLQAGSSRETPVGELKLDV</sequence>
<evidence type="ECO:0000313" key="3">
    <source>
        <dbReference type="Proteomes" id="UP000050761"/>
    </source>
</evidence>
<gene>
    <name evidence="2" type="ORF">HPBE_LOCUS7364</name>
</gene>
<evidence type="ECO:0000313" key="4">
    <source>
        <dbReference type="WBParaSite" id="HPBE_0000736301-mRNA-1"/>
    </source>
</evidence>
<accession>A0A183FJX2</accession>
<evidence type="ECO:0000256" key="1">
    <source>
        <dbReference type="SAM" id="MobiDB-lite"/>
    </source>
</evidence>
<dbReference type="AlphaFoldDB" id="A0A183FJX2"/>
<protein>
    <submittedName>
        <fullName evidence="2 4">Uncharacterized protein</fullName>
    </submittedName>
</protein>
<reference evidence="2 3" key="1">
    <citation type="submission" date="2018-11" db="EMBL/GenBank/DDBJ databases">
        <authorList>
            <consortium name="Pathogen Informatics"/>
        </authorList>
    </citation>
    <scope>NUCLEOTIDE SEQUENCE [LARGE SCALE GENOMIC DNA]</scope>
</reference>
<organism evidence="3 4">
    <name type="scientific">Heligmosomoides polygyrus</name>
    <name type="common">Parasitic roundworm</name>
    <dbReference type="NCBI Taxonomy" id="6339"/>
    <lineage>
        <taxon>Eukaryota</taxon>
        <taxon>Metazoa</taxon>
        <taxon>Ecdysozoa</taxon>
        <taxon>Nematoda</taxon>
        <taxon>Chromadorea</taxon>
        <taxon>Rhabditida</taxon>
        <taxon>Rhabditina</taxon>
        <taxon>Rhabditomorpha</taxon>
        <taxon>Strongyloidea</taxon>
        <taxon>Heligmosomidae</taxon>
        <taxon>Heligmosomoides</taxon>
    </lineage>
</organism>
<dbReference type="EMBL" id="UZAH01025867">
    <property type="protein sequence ID" value="VDO71933.1"/>
    <property type="molecule type" value="Genomic_DNA"/>
</dbReference>
<name>A0A183FJX2_HELPZ</name>
<evidence type="ECO:0000313" key="2">
    <source>
        <dbReference type="EMBL" id="VDO71933.1"/>
    </source>
</evidence>
<feature type="region of interest" description="Disordered" evidence="1">
    <location>
        <begin position="38"/>
        <end position="83"/>
    </location>
</feature>